<name>A0A8J3TEY8_9ACTN</name>
<reference evidence="7" key="1">
    <citation type="submission" date="2021-01" db="EMBL/GenBank/DDBJ databases">
        <title>Whole genome shotgun sequence of Planosporangium mesophilum NBRC 109066.</title>
        <authorList>
            <person name="Komaki H."/>
            <person name="Tamura T."/>
        </authorList>
    </citation>
    <scope>NUCLEOTIDE SEQUENCE</scope>
    <source>
        <strain evidence="7">NBRC 109066</strain>
    </source>
</reference>
<organism evidence="7 8">
    <name type="scientific">Planosporangium mesophilum</name>
    <dbReference type="NCBI Taxonomy" id="689768"/>
    <lineage>
        <taxon>Bacteria</taxon>
        <taxon>Bacillati</taxon>
        <taxon>Actinomycetota</taxon>
        <taxon>Actinomycetes</taxon>
        <taxon>Micromonosporales</taxon>
        <taxon>Micromonosporaceae</taxon>
        <taxon>Planosporangium</taxon>
    </lineage>
</organism>
<keyword evidence="4 6" id="KW-1133">Transmembrane helix</keyword>
<gene>
    <name evidence="7" type="primary">rbsC_4</name>
    <name evidence="7" type="ORF">Pme01_55120</name>
</gene>
<feature type="transmembrane region" description="Helical" evidence="6">
    <location>
        <begin position="60"/>
        <end position="83"/>
    </location>
</feature>
<feature type="transmembrane region" description="Helical" evidence="6">
    <location>
        <begin position="114"/>
        <end position="132"/>
    </location>
</feature>
<comment type="subcellular location">
    <subcellularLocation>
        <location evidence="1">Cell membrane</location>
        <topology evidence="1">Multi-pass membrane protein</topology>
    </subcellularLocation>
</comment>
<keyword evidence="5 6" id="KW-0472">Membrane</keyword>
<feature type="transmembrane region" description="Helical" evidence="6">
    <location>
        <begin position="90"/>
        <end position="108"/>
    </location>
</feature>
<evidence type="ECO:0000313" key="7">
    <source>
        <dbReference type="EMBL" id="GII25915.1"/>
    </source>
</evidence>
<feature type="transmembrane region" description="Helical" evidence="6">
    <location>
        <begin position="144"/>
        <end position="163"/>
    </location>
</feature>
<dbReference type="RefSeq" id="WP_168117440.1">
    <property type="nucleotide sequence ID" value="NZ_BOON01000061.1"/>
</dbReference>
<sequence length="342" mass="34938">MTRPSVADIEPVGPAGQRGRLARLARTNVVWTLGVLVGLAAVFAALRPEAFAGPFNIRTIFINAAIPVVLAVGMTFVIITGGIDLSVGSVLVFSGVVAAKVMAANGAADADWTVIALGSVAGVAAGTGWGLVNGLLVTKGRIPPLIATLGTLGMALGLAQVATDGSDLGAPRRLTDVVGNHLIARQLPVLALVAAAVAVVFGWLLAATRFGRHTYAVGSNPEAARRVGIRVDRHLIRVYALSGLLAGVAGVLNLAKFSSTTIASHTEDNLSAIAGAVLGGTSLFGGSGTIAGTVVGVLIPVVVNDGLIILGVQQFWLFVAVGAVLVVAVFFDQLRRRLRDRD</sequence>
<evidence type="ECO:0000256" key="3">
    <source>
        <dbReference type="ARBA" id="ARBA00022692"/>
    </source>
</evidence>
<evidence type="ECO:0000256" key="2">
    <source>
        <dbReference type="ARBA" id="ARBA00022475"/>
    </source>
</evidence>
<evidence type="ECO:0000256" key="5">
    <source>
        <dbReference type="ARBA" id="ARBA00023136"/>
    </source>
</evidence>
<feature type="transmembrane region" description="Helical" evidence="6">
    <location>
        <begin position="307"/>
        <end position="331"/>
    </location>
</feature>
<feature type="transmembrane region" description="Helical" evidence="6">
    <location>
        <begin position="183"/>
        <end position="206"/>
    </location>
</feature>
<evidence type="ECO:0000256" key="1">
    <source>
        <dbReference type="ARBA" id="ARBA00004651"/>
    </source>
</evidence>
<dbReference type="GO" id="GO:0005886">
    <property type="term" value="C:plasma membrane"/>
    <property type="evidence" value="ECO:0007669"/>
    <property type="project" value="UniProtKB-SubCell"/>
</dbReference>
<evidence type="ECO:0000313" key="8">
    <source>
        <dbReference type="Proteomes" id="UP000599074"/>
    </source>
</evidence>
<dbReference type="EMBL" id="BOON01000061">
    <property type="protein sequence ID" value="GII25915.1"/>
    <property type="molecule type" value="Genomic_DNA"/>
</dbReference>
<feature type="transmembrane region" description="Helical" evidence="6">
    <location>
        <begin position="235"/>
        <end position="255"/>
    </location>
</feature>
<proteinExistence type="predicted"/>
<dbReference type="Proteomes" id="UP000599074">
    <property type="component" value="Unassembled WGS sequence"/>
</dbReference>
<evidence type="ECO:0000256" key="4">
    <source>
        <dbReference type="ARBA" id="ARBA00022989"/>
    </source>
</evidence>
<dbReference type="AlphaFoldDB" id="A0A8J3TEY8"/>
<keyword evidence="3 6" id="KW-0812">Transmembrane</keyword>
<protein>
    <submittedName>
        <fullName evidence="7">Sugar ABC transporter permease</fullName>
    </submittedName>
</protein>
<keyword evidence="8" id="KW-1185">Reference proteome</keyword>
<dbReference type="PANTHER" id="PTHR32196:SF72">
    <property type="entry name" value="RIBOSE IMPORT PERMEASE PROTEIN RBSC"/>
    <property type="match status" value="1"/>
</dbReference>
<accession>A0A8J3TEY8</accession>
<dbReference type="CDD" id="cd06579">
    <property type="entry name" value="TM_PBP1_transp_AraH_like"/>
    <property type="match status" value="1"/>
</dbReference>
<comment type="caution">
    <text evidence="7">The sequence shown here is derived from an EMBL/GenBank/DDBJ whole genome shotgun (WGS) entry which is preliminary data.</text>
</comment>
<keyword evidence="2" id="KW-1003">Cell membrane</keyword>
<dbReference type="GO" id="GO:0022857">
    <property type="term" value="F:transmembrane transporter activity"/>
    <property type="evidence" value="ECO:0007669"/>
    <property type="project" value="InterPro"/>
</dbReference>
<dbReference type="Pfam" id="PF02653">
    <property type="entry name" value="BPD_transp_2"/>
    <property type="match status" value="1"/>
</dbReference>
<feature type="transmembrane region" description="Helical" evidence="6">
    <location>
        <begin position="28"/>
        <end position="48"/>
    </location>
</feature>
<dbReference type="InterPro" id="IPR001851">
    <property type="entry name" value="ABC_transp_permease"/>
</dbReference>
<dbReference type="PANTHER" id="PTHR32196">
    <property type="entry name" value="ABC TRANSPORTER PERMEASE PROTEIN YPHD-RELATED-RELATED"/>
    <property type="match status" value="1"/>
</dbReference>
<evidence type="ECO:0000256" key="6">
    <source>
        <dbReference type="SAM" id="Phobius"/>
    </source>
</evidence>